<gene>
    <name evidence="1" type="ORF">TNIN_122071</name>
</gene>
<dbReference type="Proteomes" id="UP000886998">
    <property type="component" value="Unassembled WGS sequence"/>
</dbReference>
<organism evidence="1 2">
    <name type="scientific">Trichonephila inaurata madagascariensis</name>
    <dbReference type="NCBI Taxonomy" id="2747483"/>
    <lineage>
        <taxon>Eukaryota</taxon>
        <taxon>Metazoa</taxon>
        <taxon>Ecdysozoa</taxon>
        <taxon>Arthropoda</taxon>
        <taxon>Chelicerata</taxon>
        <taxon>Arachnida</taxon>
        <taxon>Araneae</taxon>
        <taxon>Araneomorphae</taxon>
        <taxon>Entelegynae</taxon>
        <taxon>Araneoidea</taxon>
        <taxon>Nephilidae</taxon>
        <taxon>Trichonephila</taxon>
        <taxon>Trichonephila inaurata</taxon>
    </lineage>
</organism>
<dbReference type="EMBL" id="BMAV01001134">
    <property type="protein sequence ID" value="GFY38989.1"/>
    <property type="molecule type" value="Genomic_DNA"/>
</dbReference>
<evidence type="ECO:0000313" key="2">
    <source>
        <dbReference type="Proteomes" id="UP000886998"/>
    </source>
</evidence>
<dbReference type="PANTHER" id="PTHR46704">
    <property type="entry name" value="CXC DOMAIN-CONTAINING PROTEIN-RELATED"/>
    <property type="match status" value="1"/>
</dbReference>
<reference evidence="1" key="1">
    <citation type="submission" date="2020-08" db="EMBL/GenBank/DDBJ databases">
        <title>Multicomponent nature underlies the extraordinary mechanical properties of spider dragline silk.</title>
        <authorList>
            <person name="Kono N."/>
            <person name="Nakamura H."/>
            <person name="Mori M."/>
            <person name="Yoshida Y."/>
            <person name="Ohtoshi R."/>
            <person name="Malay A.D."/>
            <person name="Moran D.A.P."/>
            <person name="Tomita M."/>
            <person name="Numata K."/>
            <person name="Arakawa K."/>
        </authorList>
    </citation>
    <scope>NUCLEOTIDE SEQUENCE</scope>
</reference>
<dbReference type="AlphaFoldDB" id="A0A8X7BQZ4"/>
<keyword evidence="2" id="KW-1185">Reference proteome</keyword>
<sequence>MFIILGLQTHQDVSTDLNLHNIRKNTKQLRQFIVTCDRFINPFSSEVPKDQLINISSGRAVSPPVEAFLLNIEKNGDYQRKIFFSECLSDINRFEKTIKKIFIDNFFKDYEKKRKVKVGGKIQEIKIQRDLFGRMLGISMDYNVDISKILSYPMISVPLSMCHLDGTICKTNKSALMKCLEEEVQHEQPHHIDVLIIDASRIDAIFDQYFTPPIKDYVHSQRLESAQLEYTITGPEQIRSSDFAKELKNLNFEETLVDFFISHWATDEVVPFIGNKMIHINFRKCHSFTVNESNKVVSRVDEELSCPAHEEADKKKVYHACTINYTAEIVIRSIDTDIAAIMLGNMHHLKNDLVVWMLTGIGYNLRYVDLTKIHAELGQLICQSLPGYHAITGCDFNPARSSEKEN</sequence>
<dbReference type="PANTHER" id="PTHR46704:SF9">
    <property type="entry name" value="BHLH DOMAIN-CONTAINING PROTEIN"/>
    <property type="match status" value="1"/>
</dbReference>
<accession>A0A8X7BQZ4</accession>
<proteinExistence type="predicted"/>
<comment type="caution">
    <text evidence="1">The sequence shown here is derived from an EMBL/GenBank/DDBJ whole genome shotgun (WGS) entry which is preliminary data.</text>
</comment>
<name>A0A8X7BQZ4_9ARAC</name>
<dbReference type="OrthoDB" id="6430887at2759"/>
<evidence type="ECO:0000313" key="1">
    <source>
        <dbReference type="EMBL" id="GFY38989.1"/>
    </source>
</evidence>
<protein>
    <submittedName>
        <fullName evidence="1">Uncharacterized protein</fullName>
    </submittedName>
</protein>